<dbReference type="EMBL" id="CADIKB010000002">
    <property type="protein sequence ID" value="CAB3646410.1"/>
    <property type="molecule type" value="Genomic_DNA"/>
</dbReference>
<evidence type="ECO:0000313" key="2">
    <source>
        <dbReference type="EMBL" id="CAB3646410.1"/>
    </source>
</evidence>
<reference evidence="2 3" key="1">
    <citation type="submission" date="2020-04" db="EMBL/GenBank/DDBJ databases">
        <authorList>
            <person name="De Canck E."/>
        </authorList>
    </citation>
    <scope>NUCLEOTIDE SEQUENCE [LARGE SCALE GENOMIC DNA]</scope>
    <source>
        <strain evidence="2 3">LMG 22037</strain>
    </source>
</reference>
<dbReference type="InterPro" id="IPR052909">
    <property type="entry name" value="Transposase_6_like"/>
</dbReference>
<sequence>MTGQTTFNSIVSHATQRLPYPYSQASRPMLQIPLSDADWARVQSLFPEQVSTRGRPRRSDREILNAILWLQQTNEKWHRLPGTFPPQQTCYLRYMAWKKSGVLDQVNERLPQCNLKHAAGDGS</sequence>
<organism evidence="2 3">
    <name type="scientific">Paraburkholderia phenoliruptrix</name>
    <dbReference type="NCBI Taxonomy" id="252970"/>
    <lineage>
        <taxon>Bacteria</taxon>
        <taxon>Pseudomonadati</taxon>
        <taxon>Pseudomonadota</taxon>
        <taxon>Betaproteobacteria</taxon>
        <taxon>Burkholderiales</taxon>
        <taxon>Burkholderiaceae</taxon>
        <taxon>Paraburkholderia</taxon>
    </lineage>
</organism>
<evidence type="ECO:0000313" key="3">
    <source>
        <dbReference type="Proteomes" id="UP000494249"/>
    </source>
</evidence>
<dbReference type="Pfam" id="PF13340">
    <property type="entry name" value="DUF4096"/>
    <property type="match status" value="1"/>
</dbReference>
<dbReference type="InterPro" id="IPR025161">
    <property type="entry name" value="IS402-like_dom"/>
</dbReference>
<accession>A0A6J4ZYG6</accession>
<name>A0A6J4ZYG6_9BURK</name>
<proteinExistence type="predicted"/>
<dbReference type="PANTHER" id="PTHR46637:SF1">
    <property type="entry name" value="BLL5188 PROTEIN"/>
    <property type="match status" value="1"/>
</dbReference>
<dbReference type="Proteomes" id="UP000494249">
    <property type="component" value="Unassembled WGS sequence"/>
</dbReference>
<gene>
    <name evidence="2" type="ORF">LMG22037_00628</name>
</gene>
<evidence type="ECO:0000259" key="1">
    <source>
        <dbReference type="Pfam" id="PF13340"/>
    </source>
</evidence>
<dbReference type="PANTHER" id="PTHR46637">
    <property type="entry name" value="TIS1421-TRANSPOSASE PROTEIN A"/>
    <property type="match status" value="1"/>
</dbReference>
<dbReference type="AlphaFoldDB" id="A0A6J4ZYG6"/>
<protein>
    <recommendedName>
        <fullName evidence="1">Insertion element IS402-like domain-containing protein</fullName>
    </recommendedName>
</protein>
<feature type="domain" description="Insertion element IS402-like" evidence="1">
    <location>
        <begin position="34"/>
        <end position="106"/>
    </location>
</feature>